<dbReference type="CDD" id="cd17055">
    <property type="entry name" value="Ubl_AtNPL4_like"/>
    <property type="match status" value="1"/>
</dbReference>
<dbReference type="InterPro" id="IPR016563">
    <property type="entry name" value="Npl4"/>
</dbReference>
<dbReference type="SUPFAM" id="SSF54236">
    <property type="entry name" value="Ubiquitin-like"/>
    <property type="match status" value="1"/>
</dbReference>
<dbReference type="GO" id="GO:0006511">
    <property type="term" value="P:ubiquitin-dependent protein catabolic process"/>
    <property type="evidence" value="ECO:0007669"/>
    <property type="project" value="InterPro"/>
</dbReference>
<dbReference type="PROSITE" id="PS50249">
    <property type="entry name" value="MPN"/>
    <property type="match status" value="1"/>
</dbReference>
<dbReference type="OrthoDB" id="10251089at2759"/>
<dbReference type="Pfam" id="PF00240">
    <property type="entry name" value="ubiquitin"/>
    <property type="match status" value="1"/>
</dbReference>
<dbReference type="InterPro" id="IPR029071">
    <property type="entry name" value="Ubiquitin-like_domsf"/>
</dbReference>
<dbReference type="Gene3D" id="3.10.20.90">
    <property type="entry name" value="Phosphatidylinositol 3-kinase Catalytic Subunit, Chain A, domain 1"/>
    <property type="match status" value="1"/>
</dbReference>
<dbReference type="InterPro" id="IPR000626">
    <property type="entry name" value="Ubiquitin-like_dom"/>
</dbReference>
<dbReference type="PANTHER" id="PTHR12710:SF0">
    <property type="entry name" value="NUCLEAR PROTEIN LOCALIZATION PROTEIN 4 HOMOLOG"/>
    <property type="match status" value="1"/>
</dbReference>
<reference evidence="3" key="1">
    <citation type="submission" date="2021-11" db="EMBL/GenBank/DDBJ databases">
        <authorList>
            <consortium name="Genoscope - CEA"/>
            <person name="William W."/>
        </authorList>
    </citation>
    <scope>NUCLEOTIDE SEQUENCE</scope>
</reference>
<dbReference type="InterPro" id="IPR037518">
    <property type="entry name" value="MPN"/>
</dbReference>
<organism evidence="3 4">
    <name type="scientific">Pelagomonas calceolata</name>
    <dbReference type="NCBI Taxonomy" id="35677"/>
    <lineage>
        <taxon>Eukaryota</taxon>
        <taxon>Sar</taxon>
        <taxon>Stramenopiles</taxon>
        <taxon>Ochrophyta</taxon>
        <taxon>Pelagophyceae</taxon>
        <taxon>Pelagomonadales</taxon>
        <taxon>Pelagomonadaceae</taxon>
        <taxon>Pelagomonas</taxon>
    </lineage>
</organism>
<dbReference type="PANTHER" id="PTHR12710">
    <property type="entry name" value="NUCLEAR PROTEIN LOCALIZATION 4"/>
    <property type="match status" value="1"/>
</dbReference>
<dbReference type="GO" id="GO:0031625">
    <property type="term" value="F:ubiquitin protein ligase binding"/>
    <property type="evidence" value="ECO:0007669"/>
    <property type="project" value="TreeGrafter"/>
</dbReference>
<accession>A0A8J2T0K7</accession>
<dbReference type="Proteomes" id="UP000789595">
    <property type="component" value="Unassembled WGS sequence"/>
</dbReference>
<dbReference type="EMBL" id="CAKKNE010000005">
    <property type="protein sequence ID" value="CAH0377488.1"/>
    <property type="molecule type" value="Genomic_DNA"/>
</dbReference>
<evidence type="ECO:0000313" key="4">
    <source>
        <dbReference type="Proteomes" id="UP000789595"/>
    </source>
</evidence>
<dbReference type="SMART" id="SM00213">
    <property type="entry name" value="UBQ"/>
    <property type="match status" value="1"/>
</dbReference>
<dbReference type="GO" id="GO:0005634">
    <property type="term" value="C:nucleus"/>
    <property type="evidence" value="ECO:0007669"/>
    <property type="project" value="TreeGrafter"/>
</dbReference>
<dbReference type="Pfam" id="PF05021">
    <property type="entry name" value="NPL4"/>
    <property type="match status" value="1"/>
</dbReference>
<evidence type="ECO:0000259" key="2">
    <source>
        <dbReference type="PROSITE" id="PS50249"/>
    </source>
</evidence>
<proteinExistence type="inferred from homology"/>
<dbReference type="AlphaFoldDB" id="A0A8J2T0K7"/>
<evidence type="ECO:0000256" key="1">
    <source>
        <dbReference type="ARBA" id="ARBA00011025"/>
    </source>
</evidence>
<name>A0A8J2T0K7_9STRA</name>
<evidence type="ECO:0000313" key="3">
    <source>
        <dbReference type="EMBL" id="CAH0377488.1"/>
    </source>
</evidence>
<protein>
    <recommendedName>
        <fullName evidence="2">MPN domain-containing protein</fullName>
    </recommendedName>
</protein>
<dbReference type="CDD" id="cd08061">
    <property type="entry name" value="MPN_NPL4"/>
    <property type="match status" value="1"/>
</dbReference>
<dbReference type="Gene3D" id="3.40.140.10">
    <property type="entry name" value="Cytidine Deaminase, domain 2"/>
    <property type="match status" value="1"/>
</dbReference>
<gene>
    <name evidence="3" type="ORF">PECAL_5P20230</name>
</gene>
<sequence length="445" mass="48729">MILRIRTKAGTWRLEVEGPQTTIGAVKQLIEQQKNVQAAQQTLSKDPKGDKPLDDAATLQQCRLGDNGAMVHLIVGEAVALPPPPQKEDRGIKGAARVKIGADGKITATEYDDYCSSKGFRPGQAALGDIKKAWTLTDFLEMDDQFNFKIKRQEKAFCHGVSLDSNACVSFQAYVQQLGWRRQRVGYLYGSFDDEKNVTVEAIYEPPQEASERGFELLEDDRAEDVAALAALLGLQRVGWIVACPPREEGFILSGEEVITAALEQLEAADGVNETPFVTVRVSVAETGEASFEAYQVSKQCMAMVAEGALAPDDDNLTSVLVHETYTAIVEGKRAEAVDTPFFLCNVPVKQHQSSCYASKFPKENRLVPQTRDDLKELLKQSRSATGNFVDALADFGVLLFLMSFPDIFDRQGFVPAVCASVVDRAVPLDEGYGLILASFSGLDF</sequence>
<comment type="caution">
    <text evidence="3">The sequence shown here is derived from an EMBL/GenBank/DDBJ whole genome shotgun (WGS) entry which is preliminary data.</text>
</comment>
<comment type="similarity">
    <text evidence="1">Belongs to the NPL4 family.</text>
</comment>
<dbReference type="GO" id="GO:0043130">
    <property type="term" value="F:ubiquitin binding"/>
    <property type="evidence" value="ECO:0007669"/>
    <property type="project" value="TreeGrafter"/>
</dbReference>
<keyword evidence="4" id="KW-1185">Reference proteome</keyword>
<feature type="domain" description="MPN" evidence="2">
    <location>
        <begin position="161"/>
        <end position="301"/>
    </location>
</feature>
<dbReference type="InterPro" id="IPR007717">
    <property type="entry name" value="NPL4_C"/>
</dbReference>